<dbReference type="EMBL" id="CP065217">
    <property type="protein sequence ID" value="QPL54314.1"/>
    <property type="molecule type" value="Genomic_DNA"/>
</dbReference>
<keyword evidence="3" id="KW-0472">Membrane</keyword>
<reference evidence="5 6" key="1">
    <citation type="submission" date="2020-11" db="EMBL/GenBank/DDBJ databases">
        <title>Complete and Circularized Genome Assembly of a human isolate of Vibrio navarrensis biotype pommerensis with MiSeq and MinION Sequence Data.</title>
        <authorList>
            <person name="Schwartz K."/>
            <person name="Borowiak M."/>
            <person name="Deneke C."/>
            <person name="Balau V."/>
            <person name="Metelmann C."/>
            <person name="Strauch E."/>
        </authorList>
    </citation>
    <scope>NUCLEOTIDE SEQUENCE [LARGE SCALE GENOMIC DNA]</scope>
    <source>
        <strain evidence="5 6">20-VB00237</strain>
    </source>
</reference>
<evidence type="ECO:0000256" key="4">
    <source>
        <dbReference type="SAM" id="SignalP"/>
    </source>
</evidence>
<dbReference type="GO" id="GO:0015288">
    <property type="term" value="F:porin activity"/>
    <property type="evidence" value="ECO:0007669"/>
    <property type="project" value="InterPro"/>
</dbReference>
<dbReference type="RefSeq" id="WP_045571043.1">
    <property type="nucleotide sequence ID" value="NZ_CP065217.1"/>
</dbReference>
<dbReference type="InterPro" id="IPR033900">
    <property type="entry name" value="Gram_neg_porin_domain"/>
</dbReference>
<organism evidence="5 6">
    <name type="scientific">Vibrio navarrensis</name>
    <dbReference type="NCBI Taxonomy" id="29495"/>
    <lineage>
        <taxon>Bacteria</taxon>
        <taxon>Pseudomonadati</taxon>
        <taxon>Pseudomonadota</taxon>
        <taxon>Gammaproteobacteria</taxon>
        <taxon>Vibrionales</taxon>
        <taxon>Vibrionaceae</taxon>
        <taxon>Vibrio</taxon>
    </lineage>
</organism>
<dbReference type="InterPro" id="IPR023614">
    <property type="entry name" value="Porin_dom_sf"/>
</dbReference>
<dbReference type="GO" id="GO:0009279">
    <property type="term" value="C:cell outer membrane"/>
    <property type="evidence" value="ECO:0007669"/>
    <property type="project" value="UniProtKB-SubCell"/>
</dbReference>
<comment type="subcellular location">
    <subcellularLocation>
        <location evidence="1">Cell outer membrane</location>
        <topology evidence="1">Multi-pass membrane protein</topology>
    </subcellularLocation>
</comment>
<feature type="chain" id="PRO_5042517908" evidence="4">
    <location>
        <begin position="26"/>
        <end position="346"/>
    </location>
</feature>
<dbReference type="PANTHER" id="PTHR34501">
    <property type="entry name" value="PROTEIN YDDL-RELATED"/>
    <property type="match status" value="1"/>
</dbReference>
<name>A0AAJ4ICI2_9VIBR</name>
<evidence type="ECO:0000313" key="5">
    <source>
        <dbReference type="EMBL" id="QPL54314.1"/>
    </source>
</evidence>
<gene>
    <name evidence="5" type="ORF">I3X05_04020</name>
</gene>
<evidence type="ECO:0000313" key="6">
    <source>
        <dbReference type="Proteomes" id="UP000594435"/>
    </source>
</evidence>
<dbReference type="Gene3D" id="2.40.160.10">
    <property type="entry name" value="Porin"/>
    <property type="match status" value="1"/>
</dbReference>
<dbReference type="PANTHER" id="PTHR34501:SF2">
    <property type="entry name" value="OUTER MEMBRANE PORIN F-RELATED"/>
    <property type="match status" value="1"/>
</dbReference>
<evidence type="ECO:0000256" key="2">
    <source>
        <dbReference type="ARBA" id="ARBA00022729"/>
    </source>
</evidence>
<feature type="signal peptide" evidence="4">
    <location>
        <begin position="1"/>
        <end position="25"/>
    </location>
</feature>
<dbReference type="CDD" id="cd00342">
    <property type="entry name" value="gram_neg_porins"/>
    <property type="match status" value="1"/>
</dbReference>
<protein>
    <submittedName>
        <fullName evidence="5">Porin</fullName>
    </submittedName>
</protein>
<dbReference type="InterPro" id="IPR001702">
    <property type="entry name" value="Porin_Gram-ve"/>
</dbReference>
<dbReference type="InterPro" id="IPR050298">
    <property type="entry name" value="Gram-neg_bact_OMP"/>
</dbReference>
<evidence type="ECO:0000256" key="1">
    <source>
        <dbReference type="ARBA" id="ARBA00004571"/>
    </source>
</evidence>
<keyword evidence="2 4" id="KW-0732">Signal</keyword>
<dbReference type="GO" id="GO:0034220">
    <property type="term" value="P:monoatomic ion transmembrane transport"/>
    <property type="evidence" value="ECO:0007669"/>
    <property type="project" value="InterPro"/>
</dbReference>
<proteinExistence type="predicted"/>
<dbReference type="Pfam" id="PF00267">
    <property type="entry name" value="Porin_1"/>
    <property type="match status" value="1"/>
</dbReference>
<sequence length="346" mass="37187">MDKMFKRTLLGAAVAAAAISGSANAAVELNGKAVQFYGQAAGFVTIASPDKGDNSVTATIESRIGFRGVVEFEDFGPNLLWQIEGGNANHGGFDSATPWTHNDNGQLGARDTYLGLGFDGVGSIKYGRQLVAAYNYVDWPHSNPGLGNVFDWNNDIGAGYQDRADNVIRFDSETFGGFNYQVTLSGMEKTTDALVVSIGASYQAGPVNIHGGYYTQAEYTEKVNNVDTKKGDINYAIIGASAGFDSLTITGAVKLMNNELADKEQMAYSATAQYVNNSWVYKLGLAGTTDSETKGKADKDTADLAVSARLGYLLPSTYLFMDLRNYKMNNADGFDSNLLIGAEYYF</sequence>
<dbReference type="SUPFAM" id="SSF56935">
    <property type="entry name" value="Porins"/>
    <property type="match status" value="1"/>
</dbReference>
<dbReference type="Proteomes" id="UP000594435">
    <property type="component" value="Chromosome 1"/>
</dbReference>
<dbReference type="PRINTS" id="PR00182">
    <property type="entry name" value="ECOLNEIPORIN"/>
</dbReference>
<accession>A0AAJ4ICI2</accession>
<evidence type="ECO:0000256" key="3">
    <source>
        <dbReference type="ARBA" id="ARBA00023136"/>
    </source>
</evidence>
<dbReference type="AlphaFoldDB" id="A0AAJ4ICI2"/>